<dbReference type="SUPFAM" id="SSF49452">
    <property type="entry name" value="Starch-binding domain-like"/>
    <property type="match status" value="2"/>
</dbReference>
<gene>
    <name evidence="2" type="ORF">MOP44_09665</name>
</gene>
<evidence type="ECO:0000313" key="2">
    <source>
        <dbReference type="EMBL" id="UWZ86193.1"/>
    </source>
</evidence>
<accession>A0A9J7BUD5</accession>
<evidence type="ECO:0000313" key="3">
    <source>
        <dbReference type="Proteomes" id="UP001059380"/>
    </source>
</evidence>
<keyword evidence="1" id="KW-0732">Signal</keyword>
<feature type="chain" id="PRO_5039917484" evidence="1">
    <location>
        <begin position="21"/>
        <end position="404"/>
    </location>
</feature>
<evidence type="ECO:0000256" key="1">
    <source>
        <dbReference type="SAM" id="SignalP"/>
    </source>
</evidence>
<keyword evidence="2" id="KW-0121">Carboxypeptidase</keyword>
<dbReference type="EMBL" id="CP093313">
    <property type="protein sequence ID" value="UWZ86193.1"/>
    <property type="molecule type" value="Genomic_DNA"/>
</dbReference>
<organism evidence="2 3">
    <name type="scientific">Occallatibacter riparius</name>
    <dbReference type="NCBI Taxonomy" id="1002689"/>
    <lineage>
        <taxon>Bacteria</taxon>
        <taxon>Pseudomonadati</taxon>
        <taxon>Acidobacteriota</taxon>
        <taxon>Terriglobia</taxon>
        <taxon>Terriglobales</taxon>
        <taxon>Acidobacteriaceae</taxon>
        <taxon>Occallatibacter</taxon>
    </lineage>
</organism>
<feature type="signal peptide" evidence="1">
    <location>
        <begin position="1"/>
        <end position="20"/>
    </location>
</feature>
<keyword evidence="3" id="KW-1185">Reference proteome</keyword>
<proteinExistence type="predicted"/>
<dbReference type="GO" id="GO:0004180">
    <property type="term" value="F:carboxypeptidase activity"/>
    <property type="evidence" value="ECO:0007669"/>
    <property type="project" value="UniProtKB-KW"/>
</dbReference>
<dbReference type="InterPro" id="IPR013784">
    <property type="entry name" value="Carb-bd-like_fold"/>
</dbReference>
<reference evidence="2" key="1">
    <citation type="submission" date="2021-04" db="EMBL/GenBank/DDBJ databases">
        <title>Phylogenetic analysis of Acidobacteriaceae.</title>
        <authorList>
            <person name="Qiu L."/>
            <person name="Zhang Q."/>
        </authorList>
    </citation>
    <scope>NUCLEOTIDE SEQUENCE</scope>
    <source>
        <strain evidence="2">DSM 25168</strain>
    </source>
</reference>
<dbReference type="Proteomes" id="UP001059380">
    <property type="component" value="Chromosome"/>
</dbReference>
<sequence length="404" mass="43125">MKIPWARLVCLVACTTPTWAQKQTANPAAPTATVSGHVYCADTNAPARMATVILQPADAVDAITPGEPKTISSSGETAQTSMDGSFTIQHVAPGTYYVIASQAGYISPLAVRYMGADDPLPKDQKKEAPPSAPRITVEGNLPVAVNVTIERGAGVSGNVLYDDGSPASGIQVSLLTHEKNGWTTIMFSSPVSGSGFFVHTDDQGHYRLTGLPAGKYLLQADLRLSKTTYKVDEHGGSYTSSGNGYSLEIYNGSTMREKDAEPFDLTLGEERRGVDIEIPVSKLHTVRGNILAAHDGHVLNGGSLQLLYPDDKSMVAVTALTDDDDIFNFSFVPEGDYILRVDGASDVEYREISNGPNNWPPTHKEPHVLHQYGPAEQPIHITGDLSAVTISAPDLPTAKAQPAQ</sequence>
<name>A0A9J7BUD5_9BACT</name>
<keyword evidence="2" id="KW-0645">Protease</keyword>
<keyword evidence="2" id="KW-0378">Hydrolase</keyword>
<dbReference type="GO" id="GO:0030246">
    <property type="term" value="F:carbohydrate binding"/>
    <property type="evidence" value="ECO:0007669"/>
    <property type="project" value="InterPro"/>
</dbReference>
<dbReference type="AlphaFoldDB" id="A0A9J7BUD5"/>
<dbReference type="RefSeq" id="WP_260795837.1">
    <property type="nucleotide sequence ID" value="NZ_CP093313.1"/>
</dbReference>
<dbReference type="Gene3D" id="2.60.40.1120">
    <property type="entry name" value="Carboxypeptidase-like, regulatory domain"/>
    <property type="match status" value="1"/>
</dbReference>
<protein>
    <submittedName>
        <fullName evidence="2">Carboxypeptidase-like regulatory domain-containing protein</fullName>
    </submittedName>
</protein>
<dbReference type="KEGG" id="orp:MOP44_09665"/>